<organism evidence="2">
    <name type="scientific">Rhizophora mucronata</name>
    <name type="common">Asiatic mangrove</name>
    <dbReference type="NCBI Taxonomy" id="61149"/>
    <lineage>
        <taxon>Eukaryota</taxon>
        <taxon>Viridiplantae</taxon>
        <taxon>Streptophyta</taxon>
        <taxon>Embryophyta</taxon>
        <taxon>Tracheophyta</taxon>
        <taxon>Spermatophyta</taxon>
        <taxon>Magnoliopsida</taxon>
        <taxon>eudicotyledons</taxon>
        <taxon>Gunneridae</taxon>
        <taxon>Pentapetalae</taxon>
        <taxon>rosids</taxon>
        <taxon>fabids</taxon>
        <taxon>Malpighiales</taxon>
        <taxon>Rhizophoraceae</taxon>
        <taxon>Rhizophora</taxon>
    </lineage>
</organism>
<evidence type="ECO:0000313" key="2">
    <source>
        <dbReference type="EMBL" id="MBX70695.1"/>
    </source>
</evidence>
<dbReference type="EMBL" id="GGEC01090211">
    <property type="protein sequence ID" value="MBX70695.1"/>
    <property type="molecule type" value="Transcribed_RNA"/>
</dbReference>
<feature type="compositionally biased region" description="Basic residues" evidence="1">
    <location>
        <begin position="1"/>
        <end position="10"/>
    </location>
</feature>
<evidence type="ECO:0000256" key="1">
    <source>
        <dbReference type="SAM" id="MobiDB-lite"/>
    </source>
</evidence>
<proteinExistence type="predicted"/>
<reference evidence="2" key="1">
    <citation type="submission" date="2018-02" db="EMBL/GenBank/DDBJ databases">
        <title>Rhizophora mucronata_Transcriptome.</title>
        <authorList>
            <person name="Meera S.P."/>
            <person name="Sreeshan A."/>
            <person name="Augustine A."/>
        </authorList>
    </citation>
    <scope>NUCLEOTIDE SEQUENCE</scope>
    <source>
        <tissue evidence="2">Leaf</tissue>
    </source>
</reference>
<accession>A0A2P2QUR1</accession>
<sequence length="20" mass="2414">MQKDKHKNGKSHTTFVRKEN</sequence>
<dbReference type="AlphaFoldDB" id="A0A2P2QUR1"/>
<protein>
    <submittedName>
        <fullName evidence="2">Uncharacterized protein</fullName>
    </submittedName>
</protein>
<name>A0A2P2QUR1_RHIMU</name>
<feature type="region of interest" description="Disordered" evidence="1">
    <location>
        <begin position="1"/>
        <end position="20"/>
    </location>
</feature>